<feature type="region of interest" description="Disordered" evidence="1">
    <location>
        <begin position="1"/>
        <end position="41"/>
    </location>
</feature>
<protein>
    <recommendedName>
        <fullName evidence="2">Tyrosine-protein phosphatase domain-containing protein</fullName>
    </recommendedName>
</protein>
<evidence type="ECO:0000256" key="1">
    <source>
        <dbReference type="SAM" id="MobiDB-lite"/>
    </source>
</evidence>
<dbReference type="Proteomes" id="UP000053676">
    <property type="component" value="Unassembled WGS sequence"/>
</dbReference>
<name>W2TK60_NECAM</name>
<evidence type="ECO:0000259" key="2">
    <source>
        <dbReference type="PROSITE" id="PS50055"/>
    </source>
</evidence>
<feature type="compositionally biased region" description="Basic residues" evidence="1">
    <location>
        <begin position="1"/>
        <end position="14"/>
    </location>
</feature>
<evidence type="ECO:0000313" key="3">
    <source>
        <dbReference type="EMBL" id="ETN81561.1"/>
    </source>
</evidence>
<dbReference type="Pfam" id="PF00102">
    <property type="entry name" value="Y_phosphatase"/>
    <property type="match status" value="1"/>
</dbReference>
<dbReference type="KEGG" id="nai:NECAME_08417"/>
<dbReference type="PROSITE" id="PS50055">
    <property type="entry name" value="TYR_PHOSPHATASE_PTP"/>
    <property type="match status" value="1"/>
</dbReference>
<dbReference type="EMBL" id="KI658696">
    <property type="protein sequence ID" value="ETN81561.1"/>
    <property type="molecule type" value="Genomic_DNA"/>
</dbReference>
<dbReference type="PANTHER" id="PTHR23219:SF13">
    <property type="entry name" value="TYROSINE-PROTEIN PHOSPHATASE DOMAIN-CONTAINING PROTEIN"/>
    <property type="match status" value="1"/>
</dbReference>
<gene>
    <name evidence="3" type="ORF">NECAME_08417</name>
</gene>
<reference evidence="4" key="1">
    <citation type="journal article" date="2014" name="Nat. Genet.">
        <title>Genome of the human hookworm Necator americanus.</title>
        <authorList>
            <person name="Tang Y.T."/>
            <person name="Gao X."/>
            <person name="Rosa B.A."/>
            <person name="Abubucker S."/>
            <person name="Hallsworth-Pepin K."/>
            <person name="Martin J."/>
            <person name="Tyagi R."/>
            <person name="Heizer E."/>
            <person name="Zhang X."/>
            <person name="Bhonagiri-Palsikar V."/>
            <person name="Minx P."/>
            <person name="Warren W.C."/>
            <person name="Wang Q."/>
            <person name="Zhan B."/>
            <person name="Hotez P.J."/>
            <person name="Sternberg P.W."/>
            <person name="Dougall A."/>
            <person name="Gaze S.T."/>
            <person name="Mulvenna J."/>
            <person name="Sotillo J."/>
            <person name="Ranganathan S."/>
            <person name="Rabelo E.M."/>
            <person name="Wilson R.K."/>
            <person name="Felgner P.L."/>
            <person name="Bethony J."/>
            <person name="Hawdon J.M."/>
            <person name="Gasser R.B."/>
            <person name="Loukas A."/>
            <person name="Mitreva M."/>
        </authorList>
    </citation>
    <scope>NUCLEOTIDE SEQUENCE [LARGE SCALE GENOMIC DNA]</scope>
</reference>
<evidence type="ECO:0000313" key="4">
    <source>
        <dbReference type="Proteomes" id="UP000053676"/>
    </source>
</evidence>
<feature type="domain" description="Tyrosine-protein phosphatase" evidence="2">
    <location>
        <begin position="86"/>
        <end position="193"/>
    </location>
</feature>
<sequence>MASRGGRKRGRVRTRNQATIDDDLMTGIGGPRKVSSLPKVNKRDSDVERTIDAYVEAMTALGSRLTNVTVLVQIDYSLAESGVEGLRRLFREQLAAYRAPDDRYKFTAFEANPDKNRYMDVVCLDDTRVRLTLDVPPSTDYIHANWIRFEGHDKVFIATQIIENGKIKSSQYWPLQPGAYNSYGKMFVNTKKV</sequence>
<dbReference type="PANTHER" id="PTHR23219">
    <property type="entry name" value="TYROSINE-PROTEIN PHOSPHATASE C15H7.3-RELATED"/>
    <property type="match status" value="1"/>
</dbReference>
<dbReference type="AlphaFoldDB" id="W2TK60"/>
<dbReference type="GO" id="GO:0004725">
    <property type="term" value="F:protein tyrosine phosphatase activity"/>
    <property type="evidence" value="ECO:0007669"/>
    <property type="project" value="InterPro"/>
</dbReference>
<dbReference type="InterPro" id="IPR000242">
    <property type="entry name" value="PTP_cat"/>
</dbReference>
<proteinExistence type="predicted"/>
<keyword evidence="4" id="KW-1185">Reference proteome</keyword>
<accession>W2TK60</accession>
<organism evidence="3 4">
    <name type="scientific">Necator americanus</name>
    <name type="common">Human hookworm</name>
    <dbReference type="NCBI Taxonomy" id="51031"/>
    <lineage>
        <taxon>Eukaryota</taxon>
        <taxon>Metazoa</taxon>
        <taxon>Ecdysozoa</taxon>
        <taxon>Nematoda</taxon>
        <taxon>Chromadorea</taxon>
        <taxon>Rhabditida</taxon>
        <taxon>Rhabditina</taxon>
        <taxon>Rhabditomorpha</taxon>
        <taxon>Strongyloidea</taxon>
        <taxon>Ancylostomatidae</taxon>
        <taxon>Bunostominae</taxon>
        <taxon>Necator</taxon>
    </lineage>
</organism>
<dbReference type="InterPro" id="IPR029021">
    <property type="entry name" value="Prot-tyrosine_phosphatase-like"/>
</dbReference>
<dbReference type="SUPFAM" id="SSF52799">
    <property type="entry name" value="(Phosphotyrosine protein) phosphatases II"/>
    <property type="match status" value="1"/>
</dbReference>
<dbReference type="Gene3D" id="3.90.190.10">
    <property type="entry name" value="Protein tyrosine phosphatase superfamily"/>
    <property type="match status" value="1"/>
</dbReference>
<dbReference type="OrthoDB" id="6144703at2759"/>